<keyword evidence="2 5" id="KW-0645">Protease</keyword>
<evidence type="ECO:0000256" key="5">
    <source>
        <dbReference type="PROSITE-ProRule" id="PRU01240"/>
    </source>
</evidence>
<dbReference type="PANTHER" id="PTHR43806">
    <property type="entry name" value="PEPTIDASE S8"/>
    <property type="match status" value="1"/>
</dbReference>
<feature type="active site" description="Charge relay system" evidence="5">
    <location>
        <position position="272"/>
    </location>
</feature>
<name>A0A316DY54_9BACT</name>
<dbReference type="InterPro" id="IPR036852">
    <property type="entry name" value="Peptidase_S8/S53_dom_sf"/>
</dbReference>
<dbReference type="AlphaFoldDB" id="A0A316DY54"/>
<feature type="active site" description="Charge relay system" evidence="5">
    <location>
        <position position="436"/>
    </location>
</feature>
<comment type="similarity">
    <text evidence="1 5">Belongs to the peptidase S8 family.</text>
</comment>
<dbReference type="CDD" id="cd00306">
    <property type="entry name" value="Peptidases_S8_S53"/>
    <property type="match status" value="1"/>
</dbReference>
<evidence type="ECO:0000256" key="4">
    <source>
        <dbReference type="ARBA" id="ARBA00022825"/>
    </source>
</evidence>
<dbReference type="InterPro" id="IPR023828">
    <property type="entry name" value="Peptidase_S8_Ser-AS"/>
</dbReference>
<sequence length="475" mass="52385">MKRPLIIIFLLFLIFSIFFYFSLGTEPKIVGEEVASPKGTNFNPILQKNASYVYVEGAGYVLKDRKVVLFVGQDTAQAQRADAIKSIEKELESYWKWQILIGKKDIEEITDEGQNDRIKTQRSYPEKNYPEKNIFRRILDVFKVADAINVVRDNSKTCDCDDALLLLAGKDLHLIQTTLNPDGGAVGNTLDDAKNGKDIARQEQMLKLPQKDTEVGGDGKEAPFLVGIIDSGLNFGNAIVSQNESFITPFVNSSLNYNFLKNNVDVRDTLEHGTKIARIILSNAGVRNVKFVGLKTFDTTKVSNLYDNLCAILYSIKHKVRVVNTSWGAFSEKPIPVFEEVLRRAKAANMVVVCSAGNTNVDIDLNPYYPACYADHPELGSHVITVTSIFNKQICQNYSSSGKKIDLTFDAINENCEHPIPDNLGGATAPTESGTSYAAPYVTAGVINYINGSSAGYSKSGYIGAIPTGSKIRPY</sequence>
<dbReference type="Pfam" id="PF00082">
    <property type="entry name" value="Peptidase_S8"/>
    <property type="match status" value="1"/>
</dbReference>
<organism evidence="7 8">
    <name type="scientific">Arcicella aurantiaca</name>
    <dbReference type="NCBI Taxonomy" id="591202"/>
    <lineage>
        <taxon>Bacteria</taxon>
        <taxon>Pseudomonadati</taxon>
        <taxon>Bacteroidota</taxon>
        <taxon>Cytophagia</taxon>
        <taxon>Cytophagales</taxon>
        <taxon>Flectobacillaceae</taxon>
        <taxon>Arcicella</taxon>
    </lineage>
</organism>
<keyword evidence="8" id="KW-1185">Reference proteome</keyword>
<dbReference type="PROSITE" id="PS51892">
    <property type="entry name" value="SUBTILASE"/>
    <property type="match status" value="1"/>
</dbReference>
<dbReference type="PROSITE" id="PS00138">
    <property type="entry name" value="SUBTILASE_SER"/>
    <property type="match status" value="1"/>
</dbReference>
<dbReference type="GO" id="GO:0004252">
    <property type="term" value="F:serine-type endopeptidase activity"/>
    <property type="evidence" value="ECO:0007669"/>
    <property type="project" value="UniProtKB-UniRule"/>
</dbReference>
<gene>
    <name evidence="7" type="ORF">LV89_03154</name>
</gene>
<dbReference type="Gene3D" id="3.40.50.200">
    <property type="entry name" value="Peptidase S8/S53 domain"/>
    <property type="match status" value="1"/>
</dbReference>
<dbReference type="EMBL" id="QGGO01000017">
    <property type="protein sequence ID" value="PWK23337.1"/>
    <property type="molecule type" value="Genomic_DNA"/>
</dbReference>
<dbReference type="OrthoDB" id="1489285at2"/>
<evidence type="ECO:0000256" key="2">
    <source>
        <dbReference type="ARBA" id="ARBA00022670"/>
    </source>
</evidence>
<dbReference type="GO" id="GO:0006508">
    <property type="term" value="P:proteolysis"/>
    <property type="evidence" value="ECO:0007669"/>
    <property type="project" value="UniProtKB-KW"/>
</dbReference>
<protein>
    <submittedName>
        <fullName evidence="7">Subtilase family protein</fullName>
    </submittedName>
</protein>
<evidence type="ECO:0000256" key="1">
    <source>
        <dbReference type="ARBA" id="ARBA00011073"/>
    </source>
</evidence>
<accession>A0A316DY54</accession>
<dbReference type="RefSeq" id="WP_109743859.1">
    <property type="nucleotide sequence ID" value="NZ_QGGO01000017.1"/>
</dbReference>
<keyword evidence="3 5" id="KW-0378">Hydrolase</keyword>
<evidence type="ECO:0000313" key="8">
    <source>
        <dbReference type="Proteomes" id="UP000245489"/>
    </source>
</evidence>
<feature type="active site" description="Charge relay system" evidence="5">
    <location>
        <position position="230"/>
    </location>
</feature>
<dbReference type="InterPro" id="IPR000209">
    <property type="entry name" value="Peptidase_S8/S53_dom"/>
</dbReference>
<evidence type="ECO:0000259" key="6">
    <source>
        <dbReference type="Pfam" id="PF00082"/>
    </source>
</evidence>
<proteinExistence type="inferred from homology"/>
<dbReference type="PANTHER" id="PTHR43806:SF11">
    <property type="entry name" value="CEREVISIN-RELATED"/>
    <property type="match status" value="1"/>
</dbReference>
<evidence type="ECO:0000256" key="3">
    <source>
        <dbReference type="ARBA" id="ARBA00022801"/>
    </source>
</evidence>
<comment type="caution">
    <text evidence="7">The sequence shown here is derived from an EMBL/GenBank/DDBJ whole genome shotgun (WGS) entry which is preliminary data.</text>
</comment>
<keyword evidence="4 5" id="KW-0720">Serine protease</keyword>
<dbReference type="Proteomes" id="UP000245489">
    <property type="component" value="Unassembled WGS sequence"/>
</dbReference>
<feature type="domain" description="Peptidase S8/S53" evidence="6">
    <location>
        <begin position="225"/>
        <end position="445"/>
    </location>
</feature>
<evidence type="ECO:0000313" key="7">
    <source>
        <dbReference type="EMBL" id="PWK23337.1"/>
    </source>
</evidence>
<dbReference type="InterPro" id="IPR050131">
    <property type="entry name" value="Peptidase_S8_subtilisin-like"/>
</dbReference>
<dbReference type="SUPFAM" id="SSF52743">
    <property type="entry name" value="Subtilisin-like"/>
    <property type="match status" value="1"/>
</dbReference>
<reference evidence="7 8" key="1">
    <citation type="submission" date="2018-05" db="EMBL/GenBank/DDBJ databases">
        <title>Genomic Encyclopedia of Archaeal and Bacterial Type Strains, Phase II (KMG-II): from individual species to whole genera.</title>
        <authorList>
            <person name="Goeker M."/>
        </authorList>
    </citation>
    <scope>NUCLEOTIDE SEQUENCE [LARGE SCALE GENOMIC DNA]</scope>
    <source>
        <strain evidence="7 8">DSM 22214</strain>
    </source>
</reference>